<keyword evidence="10" id="KW-0067">ATP-binding</keyword>
<comment type="similarity">
    <text evidence="1">In the N-terminal section; belongs to the bacterial glucokinase family.</text>
</comment>
<dbReference type="Gene3D" id="3.30.420.40">
    <property type="match status" value="1"/>
</dbReference>
<dbReference type="InterPro" id="IPR036388">
    <property type="entry name" value="WH-like_DNA-bd_sf"/>
</dbReference>
<dbReference type="NCBIfam" id="NF001416">
    <property type="entry name" value="PRK00292.1-3"/>
    <property type="match status" value="1"/>
</dbReference>
<comment type="caution">
    <text evidence="10">Lacks conserved residue(s) required for the propagation of feature annotation.</text>
</comment>
<reference evidence="14 15" key="1">
    <citation type="submission" date="2019-12" db="EMBL/GenBank/DDBJ databases">
        <title>Comparative genomics gives insights into the taxonomy of the Azoarcus-Aromatoleum group and reveals separate origins of nif in the plant-associated Azoarcus and non-plant-associated Aromatoleum sub-groups.</title>
        <authorList>
            <person name="Lafos M."/>
            <person name="Maluk M."/>
            <person name="Batista M."/>
            <person name="Junghare M."/>
            <person name="Carmona M."/>
            <person name="Faoro H."/>
            <person name="Cruz L.M."/>
            <person name="Battistoni F."/>
            <person name="De Souza E."/>
            <person name="Pedrosa F."/>
            <person name="Chen W.-M."/>
            <person name="Poole P.S."/>
            <person name="Dixon R.A."/>
            <person name="James E.K."/>
        </authorList>
    </citation>
    <scope>NUCLEOTIDE SEQUENCE [LARGE SCALE GENOMIC DNA]</scope>
    <source>
        <strain evidence="14 15">ToN1</strain>
    </source>
</reference>
<dbReference type="Pfam" id="PF01418">
    <property type="entry name" value="HTH_6"/>
    <property type="match status" value="1"/>
</dbReference>
<dbReference type="PROSITE" id="PS51071">
    <property type="entry name" value="HTH_RPIR"/>
    <property type="match status" value="1"/>
</dbReference>
<evidence type="ECO:0000313" key="15">
    <source>
        <dbReference type="Proteomes" id="UP000652074"/>
    </source>
</evidence>
<dbReference type="Proteomes" id="UP000652074">
    <property type="component" value="Unassembled WGS sequence"/>
</dbReference>
<organism evidence="14 15">
    <name type="scientific">Aromatoleum petrolei</name>
    <dbReference type="NCBI Taxonomy" id="76116"/>
    <lineage>
        <taxon>Bacteria</taxon>
        <taxon>Pseudomonadati</taxon>
        <taxon>Pseudomonadota</taxon>
        <taxon>Betaproteobacteria</taxon>
        <taxon>Rhodocyclales</taxon>
        <taxon>Rhodocyclaceae</taxon>
        <taxon>Aromatoleum</taxon>
    </lineage>
</organism>
<comment type="subcellular location">
    <subcellularLocation>
        <location evidence="10">Cytoplasm</location>
    </subcellularLocation>
</comment>
<dbReference type="Pfam" id="PF01380">
    <property type="entry name" value="SIS"/>
    <property type="match status" value="1"/>
</dbReference>
<evidence type="ECO:0000256" key="4">
    <source>
        <dbReference type="ARBA" id="ARBA00023015"/>
    </source>
</evidence>
<dbReference type="InterPro" id="IPR003836">
    <property type="entry name" value="Glucokinase"/>
</dbReference>
<keyword evidence="5" id="KW-0238">DNA-binding</keyword>
<keyword evidence="15" id="KW-1185">Reference proteome</keyword>
<dbReference type="NCBIfam" id="TIGR00749">
    <property type="entry name" value="glk"/>
    <property type="match status" value="1"/>
</dbReference>
<dbReference type="InterPro" id="IPR035472">
    <property type="entry name" value="RpiR-like_SIS"/>
</dbReference>
<keyword evidence="7" id="KW-0804">Transcription</keyword>
<dbReference type="Gene3D" id="3.40.367.20">
    <property type="match status" value="1"/>
</dbReference>
<dbReference type="PANTHER" id="PTHR47690">
    <property type="entry name" value="GLUCOKINASE"/>
    <property type="match status" value="1"/>
</dbReference>
<evidence type="ECO:0000259" key="12">
    <source>
        <dbReference type="PROSITE" id="PS51071"/>
    </source>
</evidence>
<comment type="similarity">
    <text evidence="10">Belongs to the bacterial glucokinase family.</text>
</comment>
<dbReference type="PANTHER" id="PTHR47690:SF1">
    <property type="entry name" value="GLUCOKINASE"/>
    <property type="match status" value="1"/>
</dbReference>
<dbReference type="SUPFAM" id="SSF46689">
    <property type="entry name" value="Homeodomain-like"/>
    <property type="match status" value="1"/>
</dbReference>
<dbReference type="Gene3D" id="1.10.10.10">
    <property type="entry name" value="Winged helix-like DNA-binding domain superfamily/Winged helix DNA-binding domain"/>
    <property type="match status" value="1"/>
</dbReference>
<dbReference type="InterPro" id="IPR000281">
    <property type="entry name" value="HTH_RpiR"/>
</dbReference>
<dbReference type="SUPFAM" id="SSF53697">
    <property type="entry name" value="SIS domain"/>
    <property type="match status" value="1"/>
</dbReference>
<dbReference type="Gene3D" id="3.40.50.10490">
    <property type="entry name" value="Glucose-6-phosphate isomerase like protein, domain 1"/>
    <property type="match status" value="1"/>
</dbReference>
<keyword evidence="4" id="KW-0805">Transcription regulation</keyword>
<keyword evidence="6 10" id="KW-0324">Glycolysis</keyword>
<dbReference type="CDD" id="cd05013">
    <property type="entry name" value="SIS_RpiR"/>
    <property type="match status" value="1"/>
</dbReference>
<dbReference type="Pfam" id="PF02685">
    <property type="entry name" value="Glucokinase"/>
    <property type="match status" value="1"/>
</dbReference>
<gene>
    <name evidence="10" type="primary">glk</name>
    <name evidence="14" type="ORF">GPA26_02035</name>
</gene>
<dbReference type="RefSeq" id="WP_169204697.1">
    <property type="nucleotide sequence ID" value="NZ_CP059560.1"/>
</dbReference>
<dbReference type="HAMAP" id="MF_00524">
    <property type="entry name" value="Glucokinase"/>
    <property type="match status" value="1"/>
</dbReference>
<proteinExistence type="inferred from homology"/>
<dbReference type="InterPro" id="IPR009057">
    <property type="entry name" value="Homeodomain-like_sf"/>
</dbReference>
<evidence type="ECO:0000256" key="8">
    <source>
        <dbReference type="ARBA" id="ARBA00023268"/>
    </source>
</evidence>
<comment type="caution">
    <text evidence="14">The sequence shown here is derived from an EMBL/GenBank/DDBJ whole genome shotgun (WGS) entry which is preliminary data.</text>
</comment>
<sequence length="626" mass="65989">MNAEEKAGLAGQSAQEYGDGPRLLADIGATNARFALERAPGRVEAIEILHCADYAGIVDVVRAYLRQQGGGAPRHAAIAIANPIDGDHVKMTNRDWQFSIEETRRELGFDTLLVVNDFTALAMALSRLSPSDRMQVGGGEAASDGVIGVIGPGTGLGVSGLIPAKDRWITLGSEGGHTTFAPADERELFILQYAWRELPHVSSERVISGPGLELIHRALAERNGIPGVQPLSAADIVMRALAADDPLCAEVVDCFCAMLGTVAADLALTLGAVGGIYIGGGVVPRLGELFLRSPFRQRFEAKGRFADYLARIPTYLITAPYPALQGVSAILGHHLQAGTGGSPLIEKVRAALPNLSKAEQRVARVLLDQPRSFVNEPVADIAHHADVSQPTVIRFCRTMGFSGLSDFRLKLASGLTGTVPVRHSQVKADDPAPDLSAKVLDNTVSAILRLRDGLDPAAVERAIGLLQKASRIEFYGAGNSSVVALDGQYKFFRFRIPAVAYADPRLEAMAAELLGPGDVVVAISSSGRLPELLHAVDRALAAGAAVIAITASHSPLAKMATVNLAVDHSEDITTHLSMISRILHLLMLDVLAVGVAVRGGARRAGASTSRRPSDVGDAGALVSHAS</sequence>
<keyword evidence="10" id="KW-0547">Nucleotide-binding</keyword>
<dbReference type="CDD" id="cd24008">
    <property type="entry name" value="ASKHA_NBD_GLK"/>
    <property type="match status" value="1"/>
</dbReference>
<evidence type="ECO:0000256" key="2">
    <source>
        <dbReference type="ARBA" id="ARBA00022679"/>
    </source>
</evidence>
<dbReference type="InterPro" id="IPR001347">
    <property type="entry name" value="SIS_dom"/>
</dbReference>
<dbReference type="InterPro" id="IPR046348">
    <property type="entry name" value="SIS_dom_sf"/>
</dbReference>
<accession>A0ABX1MQ34</accession>
<name>A0ABX1MQ34_9RHOO</name>
<evidence type="ECO:0000313" key="14">
    <source>
        <dbReference type="EMBL" id="NMF87252.1"/>
    </source>
</evidence>
<keyword evidence="8" id="KW-0511">Multifunctional enzyme</keyword>
<feature type="domain" description="SIS" evidence="13">
    <location>
        <begin position="462"/>
        <end position="601"/>
    </location>
</feature>
<feature type="region of interest" description="Disordered" evidence="11">
    <location>
        <begin position="603"/>
        <end position="626"/>
    </location>
</feature>
<evidence type="ECO:0000256" key="5">
    <source>
        <dbReference type="ARBA" id="ARBA00023125"/>
    </source>
</evidence>
<dbReference type="EC" id="2.7.1.2" evidence="10"/>
<evidence type="ECO:0000256" key="3">
    <source>
        <dbReference type="ARBA" id="ARBA00022777"/>
    </source>
</evidence>
<evidence type="ECO:0000256" key="9">
    <source>
        <dbReference type="ARBA" id="ARBA00049060"/>
    </source>
</evidence>
<evidence type="ECO:0000256" key="11">
    <source>
        <dbReference type="SAM" id="MobiDB-lite"/>
    </source>
</evidence>
<protein>
    <recommendedName>
        <fullName evidence="10">Glucokinase</fullName>
        <ecNumber evidence="10">2.7.1.2</ecNumber>
    </recommendedName>
    <alternativeName>
        <fullName evidence="10">Glucose kinase</fullName>
    </alternativeName>
</protein>
<dbReference type="GO" id="GO:0004340">
    <property type="term" value="F:glucokinase activity"/>
    <property type="evidence" value="ECO:0007669"/>
    <property type="project" value="UniProtKB-EC"/>
</dbReference>
<evidence type="ECO:0000256" key="1">
    <source>
        <dbReference type="ARBA" id="ARBA00007693"/>
    </source>
</evidence>
<keyword evidence="10" id="KW-0963">Cytoplasm</keyword>
<comment type="catalytic activity">
    <reaction evidence="9 10">
        <text>D-glucose + ATP = D-glucose 6-phosphate + ADP + H(+)</text>
        <dbReference type="Rhea" id="RHEA:17825"/>
        <dbReference type="ChEBI" id="CHEBI:4167"/>
        <dbReference type="ChEBI" id="CHEBI:15378"/>
        <dbReference type="ChEBI" id="CHEBI:30616"/>
        <dbReference type="ChEBI" id="CHEBI:61548"/>
        <dbReference type="ChEBI" id="CHEBI:456216"/>
        <dbReference type="EC" id="2.7.1.2"/>
    </reaction>
</comment>
<keyword evidence="3 10" id="KW-0418">Kinase</keyword>
<keyword evidence="2 10" id="KW-0808">Transferase</keyword>
<evidence type="ECO:0000256" key="10">
    <source>
        <dbReference type="HAMAP-Rule" id="MF_00524"/>
    </source>
</evidence>
<dbReference type="PROSITE" id="PS51464">
    <property type="entry name" value="SIS"/>
    <property type="match status" value="1"/>
</dbReference>
<evidence type="ECO:0000259" key="13">
    <source>
        <dbReference type="PROSITE" id="PS51464"/>
    </source>
</evidence>
<dbReference type="InterPro" id="IPR050201">
    <property type="entry name" value="Bacterial_glucokinase"/>
</dbReference>
<feature type="domain" description="HTH rpiR-type" evidence="12">
    <location>
        <begin position="342"/>
        <end position="418"/>
    </location>
</feature>
<dbReference type="EMBL" id="WTVR01000003">
    <property type="protein sequence ID" value="NMF87252.1"/>
    <property type="molecule type" value="Genomic_DNA"/>
</dbReference>
<dbReference type="SUPFAM" id="SSF53067">
    <property type="entry name" value="Actin-like ATPase domain"/>
    <property type="match status" value="1"/>
</dbReference>
<dbReference type="InterPro" id="IPR043129">
    <property type="entry name" value="ATPase_NBD"/>
</dbReference>
<evidence type="ECO:0000256" key="6">
    <source>
        <dbReference type="ARBA" id="ARBA00023152"/>
    </source>
</evidence>
<dbReference type="PROSITE" id="PS00356">
    <property type="entry name" value="HTH_LACI_1"/>
    <property type="match status" value="1"/>
</dbReference>
<evidence type="ECO:0000256" key="7">
    <source>
        <dbReference type="ARBA" id="ARBA00023163"/>
    </source>
</evidence>